<accession>A0A8S5RIN5</accession>
<protein>
    <submittedName>
        <fullName evidence="1">Uncharacterized protein</fullName>
    </submittedName>
</protein>
<dbReference type="EMBL" id="BK059106">
    <property type="protein sequence ID" value="DAE31254.1"/>
    <property type="molecule type" value="Genomic_DNA"/>
</dbReference>
<evidence type="ECO:0000313" key="1">
    <source>
        <dbReference type="EMBL" id="DAE31254.1"/>
    </source>
</evidence>
<sequence>MQELVSFLIFLCYNIFVQIGNRDPKITMPSDFCTFIGRRLKTRKARCCFYAQVSHFRL</sequence>
<proteinExistence type="predicted"/>
<organism evidence="1">
    <name type="scientific">virus sp. ctHG14</name>
    <dbReference type="NCBI Taxonomy" id="2827626"/>
    <lineage>
        <taxon>Viruses</taxon>
    </lineage>
</organism>
<name>A0A8S5RIN5_9VIRU</name>
<reference evidence="1" key="1">
    <citation type="journal article" date="2021" name="Proc. Natl. Acad. Sci. U.S.A.">
        <title>A Catalog of Tens of Thousands of Viruses from Human Metagenomes Reveals Hidden Associations with Chronic Diseases.</title>
        <authorList>
            <person name="Tisza M.J."/>
            <person name="Buck C.B."/>
        </authorList>
    </citation>
    <scope>NUCLEOTIDE SEQUENCE</scope>
    <source>
        <strain evidence="1">CtHG14</strain>
    </source>
</reference>